<evidence type="ECO:0000256" key="6">
    <source>
        <dbReference type="ARBA" id="ARBA00023004"/>
    </source>
</evidence>
<keyword evidence="7 9" id="KW-0411">Iron-sulfur</keyword>
<evidence type="ECO:0000256" key="4">
    <source>
        <dbReference type="ARBA" id="ARBA00022691"/>
    </source>
</evidence>
<dbReference type="InterPro" id="IPR006638">
    <property type="entry name" value="Elp3/MiaA/NifB-like_rSAM"/>
</dbReference>
<keyword evidence="8 9" id="KW-0143">Chaperone</keyword>
<evidence type="ECO:0000313" key="11">
    <source>
        <dbReference type="EMBL" id="BDU51149.1"/>
    </source>
</evidence>
<dbReference type="SFLD" id="SFLDS00029">
    <property type="entry name" value="Radical_SAM"/>
    <property type="match status" value="1"/>
</dbReference>
<dbReference type="GO" id="GO:0006779">
    <property type="term" value="P:porphyrin-containing compound biosynthetic process"/>
    <property type="evidence" value="ECO:0007669"/>
    <property type="project" value="InterPro"/>
</dbReference>
<dbReference type="SFLD" id="SFLDF00288">
    <property type="entry name" value="HemN-like__clustered_with_nucl"/>
    <property type="match status" value="1"/>
</dbReference>
<organism evidence="11 12">
    <name type="scientific">Haliovirga abyssi</name>
    <dbReference type="NCBI Taxonomy" id="2996794"/>
    <lineage>
        <taxon>Bacteria</taxon>
        <taxon>Fusobacteriati</taxon>
        <taxon>Fusobacteriota</taxon>
        <taxon>Fusobacteriia</taxon>
        <taxon>Fusobacteriales</taxon>
        <taxon>Haliovirgaceae</taxon>
        <taxon>Haliovirga</taxon>
    </lineage>
</organism>
<evidence type="ECO:0000256" key="8">
    <source>
        <dbReference type="ARBA" id="ARBA00023186"/>
    </source>
</evidence>
<name>A0AAU9DJU2_9FUSO</name>
<dbReference type="GO" id="GO:0046872">
    <property type="term" value="F:metal ion binding"/>
    <property type="evidence" value="ECO:0007669"/>
    <property type="project" value="UniProtKB-UniRule"/>
</dbReference>
<keyword evidence="6 9" id="KW-0408">Iron</keyword>
<dbReference type="Proteomes" id="UP001321582">
    <property type="component" value="Chromosome"/>
</dbReference>
<dbReference type="NCBIfam" id="TIGR00539">
    <property type="entry name" value="hemN_rel"/>
    <property type="match status" value="1"/>
</dbReference>
<keyword evidence="9" id="KW-0963">Cytoplasm</keyword>
<evidence type="ECO:0000256" key="5">
    <source>
        <dbReference type="ARBA" id="ARBA00022723"/>
    </source>
</evidence>
<dbReference type="EMBL" id="AP027059">
    <property type="protein sequence ID" value="BDU51149.1"/>
    <property type="molecule type" value="Genomic_DNA"/>
</dbReference>
<gene>
    <name evidence="11" type="ORF">HLVA_17180</name>
</gene>
<dbReference type="PANTHER" id="PTHR13932:SF5">
    <property type="entry name" value="RADICAL S-ADENOSYL METHIONINE DOMAIN-CONTAINING PROTEIN 1, MITOCHONDRIAL"/>
    <property type="match status" value="1"/>
</dbReference>
<dbReference type="InterPro" id="IPR007197">
    <property type="entry name" value="rSAM"/>
</dbReference>
<dbReference type="Gene3D" id="3.20.20.70">
    <property type="entry name" value="Aldolase class I"/>
    <property type="match status" value="1"/>
</dbReference>
<dbReference type="InterPro" id="IPR034505">
    <property type="entry name" value="Coproporphyrinogen-III_oxidase"/>
</dbReference>
<reference evidence="11 12" key="1">
    <citation type="submission" date="2022-11" db="EMBL/GenBank/DDBJ databases">
        <title>Haliovirga abyssi gen. nov., sp. nov., a mesophilic fermentative bacterium isolated from the Iheya North hydrothermal field and the proposal of Haliovirgaceae fam. nov.</title>
        <authorList>
            <person name="Miyazaki U."/>
            <person name="Tame A."/>
            <person name="Miyazaki J."/>
            <person name="Takai K."/>
            <person name="Sawayama S."/>
            <person name="Kitajima M."/>
            <person name="Okamoto A."/>
            <person name="Nakagawa S."/>
        </authorList>
    </citation>
    <scope>NUCLEOTIDE SEQUENCE [LARGE SCALE GENOMIC DNA]</scope>
    <source>
        <strain evidence="11 12">IC12</strain>
    </source>
</reference>
<keyword evidence="3 9" id="KW-0349">Heme</keyword>
<dbReference type="SFLD" id="SFLDG01065">
    <property type="entry name" value="anaerobic_coproporphyrinogen-I"/>
    <property type="match status" value="1"/>
</dbReference>
<dbReference type="RefSeq" id="WP_307903990.1">
    <property type="nucleotide sequence ID" value="NZ_AP027059.1"/>
</dbReference>
<evidence type="ECO:0000256" key="7">
    <source>
        <dbReference type="ARBA" id="ARBA00023014"/>
    </source>
</evidence>
<keyword evidence="4 9" id="KW-0949">S-adenosyl-L-methionine</keyword>
<dbReference type="InterPro" id="IPR058240">
    <property type="entry name" value="rSAM_sf"/>
</dbReference>
<proteinExistence type="inferred from homology"/>
<feature type="domain" description="Radical SAM core" evidence="10">
    <location>
        <begin position="1"/>
        <end position="224"/>
    </location>
</feature>
<dbReference type="KEGG" id="haby:HLVA_17180"/>
<evidence type="ECO:0000256" key="3">
    <source>
        <dbReference type="ARBA" id="ARBA00022617"/>
    </source>
</evidence>
<comment type="subcellular location">
    <subcellularLocation>
        <location evidence="9">Cytoplasm</location>
    </subcellularLocation>
</comment>
<dbReference type="SFLD" id="SFLDF00562">
    <property type="entry name" value="HemN-like__clustered_with_heat"/>
    <property type="match status" value="1"/>
</dbReference>
<dbReference type="Pfam" id="PF04055">
    <property type="entry name" value="Radical_SAM"/>
    <property type="match status" value="1"/>
</dbReference>
<protein>
    <recommendedName>
        <fullName evidence="2 9">Heme chaperone HemW</fullName>
    </recommendedName>
</protein>
<dbReference type="GO" id="GO:0004109">
    <property type="term" value="F:coproporphyrinogen oxidase activity"/>
    <property type="evidence" value="ECO:0007669"/>
    <property type="project" value="InterPro"/>
</dbReference>
<sequence length="359" mass="42263">MIDAIYIHIPFCVKKCNYCDFVSFSNNKNRDLYIKYLIKELKLYSNYVYDTVYIGGGTPSLLKIEEVKEILNSINIAKNAEITFEINPKTVDYEKLKELKNLGINRVSIGCQSFNNETLKILGRIHNSEIAIKTYKDARKAGFDNINLDLMFAVPGQTLKTLKKDLNVLEELSPQHISIYSLILEENTKFWEMKKSGELNLVGEDLEAEMYKYIIEYLENIGYNQYEISNFSKTNYESKHNLKYWRNQHYVGAGLGASGYIQNKRYKNEITFEKYFEKIDNKKFPIKEVEKLNDRHIEEYKYILGLRLVREGVEILNSEYVEIAEKLIKRHLLNRIKNRYFLTKKGLFLANDVFVEFIK</sequence>
<evidence type="ECO:0000259" key="10">
    <source>
        <dbReference type="PROSITE" id="PS51918"/>
    </source>
</evidence>
<dbReference type="GO" id="GO:0005737">
    <property type="term" value="C:cytoplasm"/>
    <property type="evidence" value="ECO:0007669"/>
    <property type="project" value="UniProtKB-SubCell"/>
</dbReference>
<keyword evidence="9" id="KW-0004">4Fe-4S</keyword>
<dbReference type="GO" id="GO:0051539">
    <property type="term" value="F:4 iron, 4 sulfur cluster binding"/>
    <property type="evidence" value="ECO:0007669"/>
    <property type="project" value="UniProtKB-UniRule"/>
</dbReference>
<evidence type="ECO:0000256" key="9">
    <source>
        <dbReference type="RuleBase" id="RU364116"/>
    </source>
</evidence>
<dbReference type="InterPro" id="IPR013785">
    <property type="entry name" value="Aldolase_TIM"/>
</dbReference>
<evidence type="ECO:0000256" key="2">
    <source>
        <dbReference type="ARBA" id="ARBA00017228"/>
    </source>
</evidence>
<dbReference type="PANTHER" id="PTHR13932">
    <property type="entry name" value="COPROPORPHYRINIGEN III OXIDASE"/>
    <property type="match status" value="1"/>
</dbReference>
<keyword evidence="5 9" id="KW-0479">Metal-binding</keyword>
<dbReference type="InterPro" id="IPR004559">
    <property type="entry name" value="HemW-like"/>
</dbReference>
<dbReference type="AlphaFoldDB" id="A0AAU9DJU2"/>
<evidence type="ECO:0000256" key="1">
    <source>
        <dbReference type="ARBA" id="ARBA00006100"/>
    </source>
</evidence>
<accession>A0AAU9DJU2</accession>
<evidence type="ECO:0000313" key="12">
    <source>
        <dbReference type="Proteomes" id="UP001321582"/>
    </source>
</evidence>
<dbReference type="SFLD" id="SFLDG01082">
    <property type="entry name" value="B12-binding_domain_containing"/>
    <property type="match status" value="1"/>
</dbReference>
<keyword evidence="12" id="KW-1185">Reference proteome</keyword>
<dbReference type="SUPFAM" id="SSF102114">
    <property type="entry name" value="Radical SAM enzymes"/>
    <property type="match status" value="1"/>
</dbReference>
<dbReference type="SMART" id="SM00729">
    <property type="entry name" value="Elp3"/>
    <property type="match status" value="1"/>
</dbReference>
<comment type="similarity">
    <text evidence="1">Belongs to the anaerobic coproporphyrinogen-III oxidase family. HemW subfamily.</text>
</comment>
<comment type="function">
    <text evidence="9">Probably acts as a heme chaperone, transferring heme to an unknown acceptor. Binds one molecule of heme per monomer, possibly covalently. Binds 1 [4Fe-4S] cluster. The cluster is coordinated with 3 cysteines and an exchangeable S-adenosyl-L-methionine.</text>
</comment>
<dbReference type="PROSITE" id="PS51918">
    <property type="entry name" value="RADICAL_SAM"/>
    <property type="match status" value="1"/>
</dbReference>